<proteinExistence type="predicted"/>
<evidence type="ECO:0000313" key="1">
    <source>
        <dbReference type="EMBL" id="CAB0033323.1"/>
    </source>
</evidence>
<dbReference type="EMBL" id="CADCXV010000706">
    <property type="protein sequence ID" value="CAB0033323.1"/>
    <property type="molecule type" value="Genomic_DNA"/>
</dbReference>
<reference evidence="1 2" key="1">
    <citation type="submission" date="2020-02" db="EMBL/GenBank/DDBJ databases">
        <authorList>
            <person name="Ferguson B K."/>
        </authorList>
    </citation>
    <scope>NUCLEOTIDE SEQUENCE [LARGE SCALE GENOMIC DNA]</scope>
</reference>
<dbReference type="AlphaFoldDB" id="A0A6H5I9K0"/>
<accession>A0A6H5I9K0</accession>
<name>A0A6H5I9K0_9HYME</name>
<sequence length="284" mass="33310">MPAHETFHFSNSHRCMRELRALYTIIRTSCTTRTGRAFSYARRSCVSREHFIRGDQGSTHGRTDNQLGARRRTCNIPRTSESNRSTLRTDVGAFRANNKIGLVSLCRGVLRAALHRRRRHHYCRCLGFIRGGRNTWRYRGGKGANRTVARARNSNRLLVYAYTLPILQPNVSIYLHLYIHIYTIRILELKCTHTHDCEYFEVYFIYIFSREPAASPTRMRIYSYQNESLMKWMRVIYAHTRAANILRWVEEARARPGVIRDVSCGTPVVTVTYSERIEKFRRVK</sequence>
<evidence type="ECO:0000313" key="2">
    <source>
        <dbReference type="Proteomes" id="UP000479190"/>
    </source>
</evidence>
<protein>
    <submittedName>
        <fullName evidence="1">Uncharacterized protein</fullName>
    </submittedName>
</protein>
<dbReference type="Proteomes" id="UP000479190">
    <property type="component" value="Unassembled WGS sequence"/>
</dbReference>
<keyword evidence="2" id="KW-1185">Reference proteome</keyword>
<gene>
    <name evidence="1" type="ORF">TBRA_LOCUS5240</name>
</gene>
<organism evidence="1 2">
    <name type="scientific">Trichogramma brassicae</name>
    <dbReference type="NCBI Taxonomy" id="86971"/>
    <lineage>
        <taxon>Eukaryota</taxon>
        <taxon>Metazoa</taxon>
        <taxon>Ecdysozoa</taxon>
        <taxon>Arthropoda</taxon>
        <taxon>Hexapoda</taxon>
        <taxon>Insecta</taxon>
        <taxon>Pterygota</taxon>
        <taxon>Neoptera</taxon>
        <taxon>Endopterygota</taxon>
        <taxon>Hymenoptera</taxon>
        <taxon>Apocrita</taxon>
        <taxon>Proctotrupomorpha</taxon>
        <taxon>Chalcidoidea</taxon>
        <taxon>Trichogrammatidae</taxon>
        <taxon>Trichogramma</taxon>
    </lineage>
</organism>